<dbReference type="GO" id="GO:0016787">
    <property type="term" value="F:hydrolase activity"/>
    <property type="evidence" value="ECO:0007669"/>
    <property type="project" value="UniProtKB-KW"/>
</dbReference>
<feature type="domain" description="AB hydrolase-1" evidence="8">
    <location>
        <begin position="28"/>
        <end position="281"/>
    </location>
</feature>
<dbReference type="EMBL" id="JBHYPX010000117">
    <property type="protein sequence ID" value="MFE1357007.1"/>
    <property type="molecule type" value="Genomic_DNA"/>
</dbReference>
<dbReference type="PRINTS" id="PR00793">
    <property type="entry name" value="PROAMNOPTASE"/>
</dbReference>
<sequence length="296" mass="33113">MDVAEGTVPFGEHRTWYRMTGTPGAGRPVVVVAHGGPGSTHHYLANLAELARSGWPVLHYDQLGNGGSTHLPERGADFWVPELFEAELDNLLRSLGADEDYVLFGHSWGGLLVARHAARRPPGLRGLVIADSPASYPLWRQEMAVLRAALPPEVDATLRRHEEAGTTSSHEYYKAARVFYDRHVCRVVPWPRDYRASHLEVSEDPTVYSVMNGPNEFHVVGTLKDWSVEDCLPDIDVPTLLVSGRYDEATPVTVQPYFDLVPDVRWEVFEESSHVPNLEEPERFRAVLVEFLEGLA</sequence>
<organism evidence="9 10">
    <name type="scientific">Kitasatospora phosalacinea</name>
    <dbReference type="NCBI Taxonomy" id="2065"/>
    <lineage>
        <taxon>Bacteria</taxon>
        <taxon>Bacillati</taxon>
        <taxon>Actinomycetota</taxon>
        <taxon>Actinomycetes</taxon>
        <taxon>Kitasatosporales</taxon>
        <taxon>Streptomycetaceae</taxon>
        <taxon>Kitasatospora</taxon>
    </lineage>
</organism>
<evidence type="ECO:0000259" key="8">
    <source>
        <dbReference type="Pfam" id="PF00561"/>
    </source>
</evidence>
<gene>
    <name evidence="9" type="ORF">ACFW6T_34100</name>
</gene>
<keyword evidence="10" id="KW-1185">Reference proteome</keyword>
<dbReference type="NCBIfam" id="TIGR01250">
    <property type="entry name" value="pro_imino_pep_2"/>
    <property type="match status" value="1"/>
</dbReference>
<dbReference type="PIRSF" id="PIRSF005539">
    <property type="entry name" value="Pept_S33_TRI_F1"/>
    <property type="match status" value="1"/>
</dbReference>
<dbReference type="InterPro" id="IPR050228">
    <property type="entry name" value="Carboxylesterase_BioH"/>
</dbReference>
<evidence type="ECO:0000256" key="5">
    <source>
        <dbReference type="ARBA" id="ARBA00022801"/>
    </source>
</evidence>
<evidence type="ECO:0000256" key="2">
    <source>
        <dbReference type="ARBA" id="ARBA00010088"/>
    </source>
</evidence>
<evidence type="ECO:0000256" key="7">
    <source>
        <dbReference type="PIRNR" id="PIRNR005539"/>
    </source>
</evidence>
<dbReference type="InterPro" id="IPR029058">
    <property type="entry name" value="AB_hydrolase_fold"/>
</dbReference>
<dbReference type="Gene3D" id="3.40.50.1820">
    <property type="entry name" value="alpha/beta hydrolase"/>
    <property type="match status" value="1"/>
</dbReference>
<dbReference type="RefSeq" id="WP_380332457.1">
    <property type="nucleotide sequence ID" value="NZ_JBHYPW010000106.1"/>
</dbReference>
<reference evidence="9 10" key="1">
    <citation type="submission" date="2024-09" db="EMBL/GenBank/DDBJ databases">
        <title>The Natural Products Discovery Center: Release of the First 8490 Sequenced Strains for Exploring Actinobacteria Biosynthetic Diversity.</title>
        <authorList>
            <person name="Kalkreuter E."/>
            <person name="Kautsar S.A."/>
            <person name="Yang D."/>
            <person name="Bader C.D."/>
            <person name="Teijaro C.N."/>
            <person name="Fluegel L."/>
            <person name="Davis C.M."/>
            <person name="Simpson J.R."/>
            <person name="Lauterbach L."/>
            <person name="Steele A.D."/>
            <person name="Gui C."/>
            <person name="Meng S."/>
            <person name="Li G."/>
            <person name="Viehrig K."/>
            <person name="Ye F."/>
            <person name="Su P."/>
            <person name="Kiefer A.F."/>
            <person name="Nichols A."/>
            <person name="Cepeda A.J."/>
            <person name="Yan W."/>
            <person name="Fan B."/>
            <person name="Jiang Y."/>
            <person name="Adhikari A."/>
            <person name="Zheng C.-J."/>
            <person name="Schuster L."/>
            <person name="Cowan T.M."/>
            <person name="Smanski M.J."/>
            <person name="Chevrette M.G."/>
            <person name="De Carvalho L.P.S."/>
            <person name="Shen B."/>
        </authorList>
    </citation>
    <scope>NUCLEOTIDE SEQUENCE [LARGE SCALE GENOMIC DNA]</scope>
    <source>
        <strain evidence="9 10">NPDC058753</strain>
    </source>
</reference>
<name>A0ABW6GW44_9ACTN</name>
<dbReference type="Proteomes" id="UP001599542">
    <property type="component" value="Unassembled WGS sequence"/>
</dbReference>
<dbReference type="PANTHER" id="PTHR43194:SF2">
    <property type="entry name" value="PEROXISOMAL MEMBRANE PROTEIN LPX1"/>
    <property type="match status" value="1"/>
</dbReference>
<evidence type="ECO:0000256" key="3">
    <source>
        <dbReference type="ARBA" id="ARBA00012568"/>
    </source>
</evidence>
<dbReference type="EC" id="3.4.11.5" evidence="3"/>
<dbReference type="InterPro" id="IPR000073">
    <property type="entry name" value="AB_hydrolase_1"/>
</dbReference>
<evidence type="ECO:0000313" key="10">
    <source>
        <dbReference type="Proteomes" id="UP001599542"/>
    </source>
</evidence>
<comment type="catalytic activity">
    <reaction evidence="1">
        <text>Release of N-terminal proline from a peptide.</text>
        <dbReference type="EC" id="3.4.11.5"/>
    </reaction>
</comment>
<accession>A0ABW6GW44</accession>
<dbReference type="SUPFAM" id="SSF53474">
    <property type="entry name" value="alpha/beta-Hydrolases"/>
    <property type="match status" value="1"/>
</dbReference>
<evidence type="ECO:0000256" key="1">
    <source>
        <dbReference type="ARBA" id="ARBA00001585"/>
    </source>
</evidence>
<dbReference type="PANTHER" id="PTHR43194">
    <property type="entry name" value="HYDROLASE ALPHA/BETA FOLD FAMILY"/>
    <property type="match status" value="1"/>
</dbReference>
<evidence type="ECO:0000313" key="9">
    <source>
        <dbReference type="EMBL" id="MFE1357007.1"/>
    </source>
</evidence>
<evidence type="ECO:0000256" key="4">
    <source>
        <dbReference type="ARBA" id="ARBA00021843"/>
    </source>
</evidence>
<dbReference type="InterPro" id="IPR005945">
    <property type="entry name" value="Pro_imino_pep"/>
</dbReference>
<dbReference type="InterPro" id="IPR002410">
    <property type="entry name" value="Peptidase_S33"/>
</dbReference>
<protein>
    <recommendedName>
        <fullName evidence="4">Proline iminopeptidase</fullName>
        <ecNumber evidence="3">3.4.11.5</ecNumber>
    </recommendedName>
    <alternativeName>
        <fullName evidence="6">Prolyl aminopeptidase</fullName>
    </alternativeName>
</protein>
<dbReference type="Pfam" id="PF00561">
    <property type="entry name" value="Abhydrolase_1"/>
    <property type="match status" value="1"/>
</dbReference>
<proteinExistence type="inferred from homology"/>
<keyword evidence="5 7" id="KW-0378">Hydrolase</keyword>
<comment type="similarity">
    <text evidence="2 7">Belongs to the peptidase S33 family.</text>
</comment>
<evidence type="ECO:0000256" key="6">
    <source>
        <dbReference type="ARBA" id="ARBA00029605"/>
    </source>
</evidence>
<comment type="caution">
    <text evidence="9">The sequence shown here is derived from an EMBL/GenBank/DDBJ whole genome shotgun (WGS) entry which is preliminary data.</text>
</comment>